<dbReference type="PANTHER" id="PTHR48081:SF8">
    <property type="entry name" value="ALPHA_BETA HYDROLASE FOLD-3 DOMAIN-CONTAINING PROTEIN-RELATED"/>
    <property type="match status" value="1"/>
</dbReference>
<reference evidence="3 4" key="1">
    <citation type="submission" date="2024-10" db="EMBL/GenBank/DDBJ databases">
        <title>The Natural Products Discovery Center: Release of the First 8490 Sequenced Strains for Exploring Actinobacteria Biosynthetic Diversity.</title>
        <authorList>
            <person name="Kalkreuter E."/>
            <person name="Kautsar S.A."/>
            <person name="Yang D."/>
            <person name="Bader C.D."/>
            <person name="Teijaro C.N."/>
            <person name="Fluegel L."/>
            <person name="Davis C.M."/>
            <person name="Simpson J.R."/>
            <person name="Lauterbach L."/>
            <person name="Steele A.D."/>
            <person name="Gui C."/>
            <person name="Meng S."/>
            <person name="Li G."/>
            <person name="Viehrig K."/>
            <person name="Ye F."/>
            <person name="Su P."/>
            <person name="Kiefer A.F."/>
            <person name="Nichols A."/>
            <person name="Cepeda A.J."/>
            <person name="Yan W."/>
            <person name="Fan B."/>
            <person name="Jiang Y."/>
            <person name="Adhikari A."/>
            <person name="Zheng C.-J."/>
            <person name="Schuster L."/>
            <person name="Cowan T.M."/>
            <person name="Smanski M.J."/>
            <person name="Chevrette M.G."/>
            <person name="De Carvalho L.P.S."/>
            <person name="Shen B."/>
        </authorList>
    </citation>
    <scope>NUCLEOTIDE SEQUENCE [LARGE SCALE GENOMIC DNA]</scope>
    <source>
        <strain evidence="3 4">NPDC002593</strain>
    </source>
</reference>
<evidence type="ECO:0000259" key="2">
    <source>
        <dbReference type="Pfam" id="PF07859"/>
    </source>
</evidence>
<dbReference type="InterPro" id="IPR013094">
    <property type="entry name" value="AB_hydrolase_3"/>
</dbReference>
<dbReference type="Pfam" id="PF07859">
    <property type="entry name" value="Abhydrolase_3"/>
    <property type="match status" value="1"/>
</dbReference>
<feature type="domain" description="Alpha/beta hydrolase fold-3" evidence="2">
    <location>
        <begin position="101"/>
        <end position="306"/>
    </location>
</feature>
<dbReference type="RefSeq" id="WP_387402463.1">
    <property type="nucleotide sequence ID" value="NZ_JBIAQY010000001.1"/>
</dbReference>
<dbReference type="EMBL" id="JBIAQY010000001">
    <property type="protein sequence ID" value="MFF3566671.1"/>
    <property type="molecule type" value="Genomic_DNA"/>
</dbReference>
<organism evidence="3 4">
    <name type="scientific">Nocardia jiangxiensis</name>
    <dbReference type="NCBI Taxonomy" id="282685"/>
    <lineage>
        <taxon>Bacteria</taxon>
        <taxon>Bacillati</taxon>
        <taxon>Actinomycetota</taxon>
        <taxon>Actinomycetes</taxon>
        <taxon>Mycobacteriales</taxon>
        <taxon>Nocardiaceae</taxon>
        <taxon>Nocardia</taxon>
    </lineage>
</organism>
<dbReference type="PANTHER" id="PTHR48081">
    <property type="entry name" value="AB HYDROLASE SUPERFAMILY PROTEIN C4A8.06C"/>
    <property type="match status" value="1"/>
</dbReference>
<evidence type="ECO:0000313" key="4">
    <source>
        <dbReference type="Proteomes" id="UP001601992"/>
    </source>
</evidence>
<sequence length="333" mass="35316">MTDSDVATPSPIGPPVPFDPELAAALEVILPHMPTFTSVESIPQIRARAGDLLVDRSNEDLSREGALHVEEVFIPGAPGAQISLIICRPVRAQAPTAAFYHTHGGGMILGSNRMISDEMLDWVVEFDATLISVDYRLAPDTPHPGPVEDCYTGLTWVADHAAELGIDPARIVIAGESAGGGLAAATALLARDRQGPAIAAQVLMCPMLDDRNDTPSAIQGEGRGVWHRHTNEIGWSALLGESRGGPDVSPYAAPARATNLSGLPPTLIDVGSAETFRDEAVAYAGNIWRAGGQAELHVFAGGFHGYDGLAPQATVSQDTKDARIRWLRRIMNS</sequence>
<dbReference type="SUPFAM" id="SSF53474">
    <property type="entry name" value="alpha/beta-Hydrolases"/>
    <property type="match status" value="1"/>
</dbReference>
<evidence type="ECO:0000313" key="3">
    <source>
        <dbReference type="EMBL" id="MFF3566671.1"/>
    </source>
</evidence>
<keyword evidence="4" id="KW-1185">Reference proteome</keyword>
<dbReference type="InterPro" id="IPR050300">
    <property type="entry name" value="GDXG_lipolytic_enzyme"/>
</dbReference>
<dbReference type="Proteomes" id="UP001601992">
    <property type="component" value="Unassembled WGS sequence"/>
</dbReference>
<dbReference type="Gene3D" id="3.40.50.1820">
    <property type="entry name" value="alpha/beta hydrolase"/>
    <property type="match status" value="1"/>
</dbReference>
<keyword evidence="1 3" id="KW-0378">Hydrolase</keyword>
<proteinExistence type="predicted"/>
<accession>A0ABW6RRN6</accession>
<name>A0ABW6RRN6_9NOCA</name>
<gene>
    <name evidence="3" type="ORF">ACFYXQ_02700</name>
</gene>
<dbReference type="InterPro" id="IPR029058">
    <property type="entry name" value="AB_hydrolase_fold"/>
</dbReference>
<evidence type="ECO:0000256" key="1">
    <source>
        <dbReference type="ARBA" id="ARBA00022801"/>
    </source>
</evidence>
<comment type="caution">
    <text evidence="3">The sequence shown here is derived from an EMBL/GenBank/DDBJ whole genome shotgun (WGS) entry which is preliminary data.</text>
</comment>
<protein>
    <submittedName>
        <fullName evidence="3">Alpha/beta hydrolase</fullName>
    </submittedName>
</protein>
<dbReference type="GO" id="GO:0016787">
    <property type="term" value="F:hydrolase activity"/>
    <property type="evidence" value="ECO:0007669"/>
    <property type="project" value="UniProtKB-KW"/>
</dbReference>